<feature type="transmembrane region" description="Helical" evidence="7">
    <location>
        <begin position="380"/>
        <end position="400"/>
    </location>
</feature>
<organism evidence="8 9">
    <name type="scientific">Cognatishimia coralii</name>
    <dbReference type="NCBI Taxonomy" id="3083254"/>
    <lineage>
        <taxon>Bacteria</taxon>
        <taxon>Pseudomonadati</taxon>
        <taxon>Pseudomonadota</taxon>
        <taxon>Alphaproteobacteria</taxon>
        <taxon>Rhodobacterales</taxon>
        <taxon>Paracoccaceae</taxon>
        <taxon>Cognatishimia</taxon>
    </lineage>
</organism>
<dbReference type="PANTHER" id="PTHR30250">
    <property type="entry name" value="PST FAMILY PREDICTED COLANIC ACID TRANSPORTER"/>
    <property type="match status" value="1"/>
</dbReference>
<reference evidence="8 9" key="1">
    <citation type="submission" date="2024-03" db="EMBL/GenBank/DDBJ databases">
        <title>Cognatishimia coralii sp. nov., a marine bacterium isolated from coral surrounding seawater.</title>
        <authorList>
            <person name="Liu X."/>
            <person name="Liu S."/>
            <person name="Sun H."/>
            <person name="Zhang Y."/>
        </authorList>
    </citation>
    <scope>NUCLEOTIDE SEQUENCE [LARGE SCALE GENOMIC DNA]</scope>
    <source>
        <strain evidence="8 9">D5M38</strain>
    </source>
</reference>
<dbReference type="Pfam" id="PF13440">
    <property type="entry name" value="Polysacc_synt_3"/>
    <property type="match status" value="1"/>
</dbReference>
<evidence type="ECO:0000313" key="8">
    <source>
        <dbReference type="EMBL" id="MEJ5218194.1"/>
    </source>
</evidence>
<keyword evidence="6 7" id="KW-0472">Membrane</keyword>
<evidence type="ECO:0000256" key="7">
    <source>
        <dbReference type="SAM" id="Phobius"/>
    </source>
</evidence>
<protein>
    <submittedName>
        <fullName evidence="8">Oligosaccharide flippase family protein</fullName>
    </submittedName>
</protein>
<feature type="transmembrane region" description="Helical" evidence="7">
    <location>
        <begin position="147"/>
        <end position="167"/>
    </location>
</feature>
<proteinExistence type="inferred from homology"/>
<evidence type="ECO:0000313" key="9">
    <source>
        <dbReference type="Proteomes" id="UP001368270"/>
    </source>
</evidence>
<sequence length="410" mass="43433">MQVSAVHKAYLKGLMSYGASEMVAKISRLFVVVVIARMLAPEQVGLAAAAFAICETIKALTENGVGQRIIAASDNELEATAARAHWIFWRWAMALIAFQIGLAAVLFACGFPVIAGLVAVAALEYLFMPGGQVQVALAMREGRHPQVATIAGVQIVSANVLTILLAIVLPSPIVLILPRVLTAPIWLIAVRRLRPWRKCAAVTPEPIAPFVRYGLPVLGVEAVKAMRMHSDKLIVGALLGAEGLGLYFMAFNAGLNIATSYASALAKIAFSHLSQSLRLDVDARQSGILSLIVISPFIIAQALLAPTYVPLLLGDSWADVVPAVSILCLCALPLTLWTVAAARLRLRGQPEIELGVDALLVLMLTLSAVVTAPMGLTAMATGYLVTTSAVLLLASAPLFLPSLSKPIQEI</sequence>
<feature type="transmembrane region" description="Helical" evidence="7">
    <location>
        <begin position="354"/>
        <end position="374"/>
    </location>
</feature>
<name>A0ABU8QFJ9_9RHOB</name>
<dbReference type="PANTHER" id="PTHR30250:SF10">
    <property type="entry name" value="LIPOPOLYSACCHARIDE BIOSYNTHESIS PROTEIN WZXC"/>
    <property type="match status" value="1"/>
</dbReference>
<dbReference type="EMBL" id="JBBGAZ010000003">
    <property type="protein sequence ID" value="MEJ5218194.1"/>
    <property type="molecule type" value="Genomic_DNA"/>
</dbReference>
<keyword evidence="5 7" id="KW-1133">Transmembrane helix</keyword>
<dbReference type="InterPro" id="IPR050833">
    <property type="entry name" value="Poly_Biosynth_Transport"/>
</dbReference>
<keyword evidence="4 7" id="KW-0812">Transmembrane</keyword>
<comment type="subcellular location">
    <subcellularLocation>
        <location evidence="1">Cell membrane</location>
        <topology evidence="1">Multi-pass membrane protein</topology>
    </subcellularLocation>
</comment>
<feature type="transmembrane region" description="Helical" evidence="7">
    <location>
        <begin position="286"/>
        <end position="308"/>
    </location>
</feature>
<evidence type="ECO:0000256" key="5">
    <source>
        <dbReference type="ARBA" id="ARBA00022989"/>
    </source>
</evidence>
<keyword evidence="9" id="KW-1185">Reference proteome</keyword>
<accession>A0ABU8QFJ9</accession>
<evidence type="ECO:0000256" key="1">
    <source>
        <dbReference type="ARBA" id="ARBA00004651"/>
    </source>
</evidence>
<feature type="transmembrane region" description="Helical" evidence="7">
    <location>
        <begin position="96"/>
        <end position="127"/>
    </location>
</feature>
<evidence type="ECO:0000256" key="2">
    <source>
        <dbReference type="ARBA" id="ARBA00007430"/>
    </source>
</evidence>
<dbReference type="RefSeq" id="WP_339403127.1">
    <property type="nucleotide sequence ID" value="NZ_JBBGAZ010000003.1"/>
</dbReference>
<comment type="similarity">
    <text evidence="2">Belongs to the polysaccharide synthase family.</text>
</comment>
<comment type="caution">
    <text evidence="8">The sequence shown here is derived from an EMBL/GenBank/DDBJ whole genome shotgun (WGS) entry which is preliminary data.</text>
</comment>
<evidence type="ECO:0000256" key="6">
    <source>
        <dbReference type="ARBA" id="ARBA00023136"/>
    </source>
</evidence>
<evidence type="ECO:0000256" key="4">
    <source>
        <dbReference type="ARBA" id="ARBA00022692"/>
    </source>
</evidence>
<feature type="transmembrane region" description="Helical" evidence="7">
    <location>
        <begin position="320"/>
        <end position="342"/>
    </location>
</feature>
<gene>
    <name evidence="8" type="ORF">WG622_08080</name>
</gene>
<feature type="transmembrane region" description="Helical" evidence="7">
    <location>
        <begin position="233"/>
        <end position="251"/>
    </location>
</feature>
<evidence type="ECO:0000256" key="3">
    <source>
        <dbReference type="ARBA" id="ARBA00022475"/>
    </source>
</evidence>
<dbReference type="Proteomes" id="UP001368270">
    <property type="component" value="Unassembled WGS sequence"/>
</dbReference>
<keyword evidence="3" id="KW-1003">Cell membrane</keyword>